<dbReference type="eggNOG" id="COG0593">
    <property type="taxonomic scope" value="Bacteria"/>
</dbReference>
<dbReference type="GO" id="GO:0005737">
    <property type="term" value="C:cytoplasm"/>
    <property type="evidence" value="ECO:0007669"/>
    <property type="project" value="UniProtKB-SubCell"/>
</dbReference>
<proteinExistence type="inferred from homology"/>
<keyword evidence="4 8" id="KW-0547">Nucleotide-binding</keyword>
<dbReference type="GO" id="GO:0005886">
    <property type="term" value="C:plasma membrane"/>
    <property type="evidence" value="ECO:0007669"/>
    <property type="project" value="TreeGrafter"/>
</dbReference>
<evidence type="ECO:0000259" key="13">
    <source>
        <dbReference type="SMART" id="SM00760"/>
    </source>
</evidence>
<gene>
    <name evidence="8" type="primary">dnaA</name>
    <name evidence="14" type="ordered locus">Sulba_0001</name>
</gene>
<dbReference type="GO" id="GO:0008289">
    <property type="term" value="F:lipid binding"/>
    <property type="evidence" value="ECO:0007669"/>
    <property type="project" value="UniProtKB-KW"/>
</dbReference>
<dbReference type="KEGG" id="sba:Sulba_0001"/>
<dbReference type="GO" id="GO:0003688">
    <property type="term" value="F:DNA replication origin binding"/>
    <property type="evidence" value="ECO:0007669"/>
    <property type="project" value="UniProtKB-UniRule"/>
</dbReference>
<feature type="binding site" evidence="8">
    <location>
        <position position="152"/>
    </location>
    <ligand>
        <name>ATP</name>
        <dbReference type="ChEBI" id="CHEBI:30616"/>
    </ligand>
</feature>
<evidence type="ECO:0000256" key="1">
    <source>
        <dbReference type="ARBA" id="ARBA00006583"/>
    </source>
</evidence>
<dbReference type="InterPro" id="IPR024633">
    <property type="entry name" value="DnaA_N_dom"/>
</dbReference>
<feature type="domain" description="Chromosomal replication initiator DnaA C-terminal" evidence="13">
    <location>
        <begin position="347"/>
        <end position="416"/>
    </location>
</feature>
<dbReference type="RefSeq" id="WP_014768224.1">
    <property type="nucleotide sequence ID" value="NC_018002.1"/>
</dbReference>
<dbReference type="OrthoDB" id="9807019at2"/>
<dbReference type="STRING" id="760154.Sulba_0001"/>
<dbReference type="GO" id="GO:0005524">
    <property type="term" value="F:ATP binding"/>
    <property type="evidence" value="ECO:0007669"/>
    <property type="project" value="UniProtKB-UniRule"/>
</dbReference>
<comment type="subunit">
    <text evidence="8">Oligomerizes as a right-handed, spiral filament on DNA at oriC.</text>
</comment>
<dbReference type="SUPFAM" id="SSF48295">
    <property type="entry name" value="TrpR-like"/>
    <property type="match status" value="1"/>
</dbReference>
<evidence type="ECO:0000256" key="8">
    <source>
        <dbReference type="HAMAP-Rule" id="MF_00377"/>
    </source>
</evidence>
<dbReference type="InterPro" id="IPR038454">
    <property type="entry name" value="DnaA_N_sf"/>
</dbReference>
<dbReference type="HOGENOM" id="CLU_026910_3_1_7"/>
<feature type="binding site" evidence="8">
    <location>
        <position position="151"/>
    </location>
    <ligand>
        <name>ATP</name>
        <dbReference type="ChEBI" id="CHEBI:30616"/>
    </ligand>
</feature>
<dbReference type="PROSITE" id="PS01008">
    <property type="entry name" value="DNAA"/>
    <property type="match status" value="1"/>
</dbReference>
<comment type="function">
    <text evidence="8 10">Plays an essential role in the initiation and regulation of chromosomal replication. ATP-DnaA binds to the origin of replication (oriC) to initiate formation of the DNA replication initiation complex once per cell cycle. Binds the DnaA box (a 9 base pair repeat at the origin) and separates the double-stranded (ds)DNA. Forms a right-handed helical filament on oriC DNA; dsDNA binds to the exterior of the filament while single-stranded (ss)DNA is stabiized in the filament's interior. The ATP-DnaA-oriC complex binds and stabilizes one strand of the AT-rich DNA unwinding element (DUE), permitting loading of DNA polymerase. After initiation quickly degrades to an ADP-DnaA complex that is not apt for DNA replication. Binds acidic phospholipids.</text>
</comment>
<dbReference type="SUPFAM" id="SSF52540">
    <property type="entry name" value="P-loop containing nucleoside triphosphate hydrolases"/>
    <property type="match status" value="1"/>
</dbReference>
<accession>I3XTR3</accession>
<organism evidence="14 15">
    <name type="scientific">Sulfurospirillum barnesii (strain ATCC 700032 / DSM 10660 / SES-3)</name>
    <dbReference type="NCBI Taxonomy" id="760154"/>
    <lineage>
        <taxon>Bacteria</taxon>
        <taxon>Pseudomonadati</taxon>
        <taxon>Campylobacterota</taxon>
        <taxon>Epsilonproteobacteria</taxon>
        <taxon>Campylobacterales</taxon>
        <taxon>Sulfurospirillaceae</taxon>
        <taxon>Sulfurospirillum</taxon>
    </lineage>
</organism>
<dbReference type="InterPro" id="IPR018312">
    <property type="entry name" value="Chromosome_initiator_DnaA_CS"/>
</dbReference>
<dbReference type="Pfam" id="PF00308">
    <property type="entry name" value="Bac_DnaA"/>
    <property type="match status" value="1"/>
</dbReference>
<dbReference type="Pfam" id="PF11638">
    <property type="entry name" value="DnaA_N"/>
    <property type="match status" value="1"/>
</dbReference>
<dbReference type="CDD" id="cd06571">
    <property type="entry name" value="Bac_DnaA_C"/>
    <property type="match status" value="1"/>
</dbReference>
<keyword evidence="3 8" id="KW-0235">DNA replication</keyword>
<evidence type="ECO:0000313" key="15">
    <source>
        <dbReference type="Proteomes" id="UP000006176"/>
    </source>
</evidence>
<dbReference type="GO" id="GO:0006270">
    <property type="term" value="P:DNA replication initiation"/>
    <property type="evidence" value="ECO:0007669"/>
    <property type="project" value="UniProtKB-UniRule"/>
</dbReference>
<dbReference type="PATRIC" id="fig|760154.4.peg.1"/>
<evidence type="ECO:0000256" key="9">
    <source>
        <dbReference type="NCBIfam" id="TIGR00362"/>
    </source>
</evidence>
<dbReference type="InterPro" id="IPR013159">
    <property type="entry name" value="DnaA_C"/>
</dbReference>
<dbReference type="NCBIfam" id="TIGR00362">
    <property type="entry name" value="DnaA"/>
    <property type="match status" value="1"/>
</dbReference>
<dbReference type="InterPro" id="IPR010921">
    <property type="entry name" value="Trp_repressor/repl_initiator"/>
</dbReference>
<dbReference type="PANTHER" id="PTHR30050:SF2">
    <property type="entry name" value="CHROMOSOMAL REPLICATION INITIATOR PROTEIN DNAA"/>
    <property type="match status" value="1"/>
</dbReference>
<dbReference type="PANTHER" id="PTHR30050">
    <property type="entry name" value="CHROMOSOMAL REPLICATION INITIATOR PROTEIN DNAA"/>
    <property type="match status" value="1"/>
</dbReference>
<keyword evidence="6 8" id="KW-0446">Lipid-binding</keyword>
<feature type="binding site" evidence="8">
    <location>
        <position position="153"/>
    </location>
    <ligand>
        <name>ATP</name>
        <dbReference type="ChEBI" id="CHEBI:30616"/>
    </ligand>
</feature>
<dbReference type="AlphaFoldDB" id="I3XTR3"/>
<evidence type="ECO:0000256" key="4">
    <source>
        <dbReference type="ARBA" id="ARBA00022741"/>
    </source>
</evidence>
<evidence type="ECO:0000256" key="3">
    <source>
        <dbReference type="ARBA" id="ARBA00022705"/>
    </source>
</evidence>
<comment type="subcellular location">
    <subcellularLocation>
        <location evidence="8">Cytoplasm</location>
    </subcellularLocation>
</comment>
<keyword evidence="15" id="KW-1185">Reference proteome</keyword>
<evidence type="ECO:0000256" key="11">
    <source>
        <dbReference type="RuleBase" id="RU004227"/>
    </source>
</evidence>
<keyword evidence="2 8" id="KW-0963">Cytoplasm</keyword>
<dbReference type="Gene3D" id="3.40.50.300">
    <property type="entry name" value="P-loop containing nucleotide triphosphate hydrolases"/>
    <property type="match status" value="1"/>
</dbReference>
<evidence type="ECO:0000313" key="14">
    <source>
        <dbReference type="EMBL" id="AFL67337.1"/>
    </source>
</evidence>
<evidence type="ECO:0000256" key="6">
    <source>
        <dbReference type="ARBA" id="ARBA00023121"/>
    </source>
</evidence>
<dbReference type="PRINTS" id="PR00051">
    <property type="entry name" value="DNAA"/>
</dbReference>
<feature type="region of interest" description="Domain I, interacts with DnaA modulators" evidence="8">
    <location>
        <begin position="1"/>
        <end position="85"/>
    </location>
</feature>
<dbReference type="GO" id="GO:0006275">
    <property type="term" value="P:regulation of DNA replication"/>
    <property type="evidence" value="ECO:0007669"/>
    <property type="project" value="UniProtKB-UniRule"/>
</dbReference>
<dbReference type="SMART" id="SM00760">
    <property type="entry name" value="Bac_DnaA_C"/>
    <property type="match status" value="1"/>
</dbReference>
<reference evidence="14 15" key="1">
    <citation type="submission" date="2012-06" db="EMBL/GenBank/DDBJ databases">
        <title>Complete sequence of Sulfurospirillum barnesii SES-3.</title>
        <authorList>
            <consortium name="US DOE Joint Genome Institute"/>
            <person name="Lucas S."/>
            <person name="Han J."/>
            <person name="Lapidus A."/>
            <person name="Cheng J.-F."/>
            <person name="Goodwin L."/>
            <person name="Pitluck S."/>
            <person name="Peters L."/>
            <person name="Ovchinnikova G."/>
            <person name="Lu M."/>
            <person name="Detter J.C."/>
            <person name="Han C."/>
            <person name="Tapia R."/>
            <person name="Land M."/>
            <person name="Hauser L."/>
            <person name="Kyrpides N."/>
            <person name="Ivanova N."/>
            <person name="Pagani I."/>
            <person name="Stolz J."/>
            <person name="Arkin A."/>
            <person name="Dehal P."/>
            <person name="Oremland R."/>
            <person name="Saltikov C."/>
            <person name="Basu P."/>
            <person name="Hollibaugh J."/>
            <person name="Newman D."/>
            <person name="Stolyar S."/>
            <person name="Hazen T."/>
            <person name="Woyke T."/>
        </authorList>
    </citation>
    <scope>NUCLEOTIDE SEQUENCE [LARGE SCALE GENOMIC DNA]</scope>
    <source>
        <strain evidence="15">ATCC 700032 / DSM 10660 / SES-3</strain>
    </source>
</reference>
<comment type="similarity">
    <text evidence="1 8 11">Belongs to the DnaA family.</text>
</comment>
<dbReference type="Proteomes" id="UP000006176">
    <property type="component" value="Chromosome"/>
</dbReference>
<evidence type="ECO:0000256" key="10">
    <source>
        <dbReference type="RuleBase" id="RU000577"/>
    </source>
</evidence>
<dbReference type="HAMAP" id="MF_00377">
    <property type="entry name" value="DnaA_bact"/>
    <property type="match status" value="1"/>
</dbReference>
<feature type="domain" description="AAA+ ATPase" evidence="12">
    <location>
        <begin position="138"/>
        <end position="264"/>
    </location>
</feature>
<comment type="domain">
    <text evidence="8">Domain I is involved in oligomerization and binding regulators, domain II is flexibile and of varying length in different bacteria, domain III forms the AAA+ region, while domain IV binds dsDNA.</text>
</comment>
<dbReference type="Gene3D" id="1.10.1750.10">
    <property type="match status" value="1"/>
</dbReference>
<dbReference type="CDD" id="cd00009">
    <property type="entry name" value="AAA"/>
    <property type="match status" value="1"/>
</dbReference>
<dbReference type="InterPro" id="IPR001957">
    <property type="entry name" value="Chromosome_initiator_DnaA"/>
</dbReference>
<dbReference type="InterPro" id="IPR020591">
    <property type="entry name" value="Chromosome_initiator_DnaA-like"/>
</dbReference>
<sequence length="442" mass="50629">MLADTVIELLKEEISSLEYDRYIKQLKFNEKTSNSDQMIFIAPNILIANWVKTKYADKMAHLFELKTGKKPEVKIILKEHLKSTKSKTNVSTEILESIKSTKNTILNPSYTFNSFVVGSSNQYAYTAAKSVAEKPGVMYNPVFIYGPTGLGKTHLIHAIGNHVQSKGKIVIYATIEQFMNDFTYNLRNQSMERFREKYRSCDVLLIDDTQFLSNKIQTQEEFFHTFNELHSAGKQIVLTSDKPPKMINGLEERLKSRFEWGLIADVGLPELETKIAIIKKKCELDGINLNSDIVNYIASNMGDNIREIESAIINLNAYALLMRQEITLDFAKNVMREQIKERRENISLEDIIQIIAKDLNIKPSEIKSTKRSKNIVEARRIGIYLARTLTPNSMPSLASYFGMKDHTAVSHNIKKINELIETNESFKLKVEDLKNKILTKEK</sequence>
<dbReference type="InterPro" id="IPR027417">
    <property type="entry name" value="P-loop_NTPase"/>
</dbReference>
<name>I3XTR3_SULBS</name>
<feature type="binding site" evidence="8">
    <location>
        <position position="149"/>
    </location>
    <ligand>
        <name>ATP</name>
        <dbReference type="ChEBI" id="CHEBI:30616"/>
    </ligand>
</feature>
<dbReference type="Gene3D" id="3.30.300.180">
    <property type="match status" value="1"/>
</dbReference>
<dbReference type="InterPro" id="IPR013317">
    <property type="entry name" value="DnaA_dom"/>
</dbReference>
<comment type="caution">
    <text evidence="8">Lacks conserved residue(s) required for the propagation of feature annotation.</text>
</comment>
<protein>
    <recommendedName>
        <fullName evidence="8 9">Chromosomal replication initiator protein DnaA</fullName>
    </recommendedName>
</protein>
<evidence type="ECO:0000256" key="2">
    <source>
        <dbReference type="ARBA" id="ARBA00022490"/>
    </source>
</evidence>
<dbReference type="InterPro" id="IPR003593">
    <property type="entry name" value="AAA+_ATPase"/>
</dbReference>
<dbReference type="SMART" id="SM00382">
    <property type="entry name" value="AAA"/>
    <property type="match status" value="1"/>
</dbReference>
<evidence type="ECO:0000259" key="12">
    <source>
        <dbReference type="SMART" id="SM00382"/>
    </source>
</evidence>
<dbReference type="Gene3D" id="1.10.8.60">
    <property type="match status" value="1"/>
</dbReference>
<dbReference type="Pfam" id="PF08299">
    <property type="entry name" value="Bac_DnaA_C"/>
    <property type="match status" value="1"/>
</dbReference>
<dbReference type="FunFam" id="3.40.50.300:FF:000668">
    <property type="entry name" value="Chromosomal replication initiator protein DnaA"/>
    <property type="match status" value="1"/>
</dbReference>
<keyword evidence="5 8" id="KW-0067">ATP-binding</keyword>
<keyword evidence="7 8" id="KW-0238">DNA-binding</keyword>
<dbReference type="EMBL" id="CP003333">
    <property type="protein sequence ID" value="AFL67337.1"/>
    <property type="molecule type" value="Genomic_DNA"/>
</dbReference>
<evidence type="ECO:0000256" key="5">
    <source>
        <dbReference type="ARBA" id="ARBA00022840"/>
    </source>
</evidence>
<feature type="region of interest" description="Domain IV, binds dsDNA" evidence="8">
    <location>
        <begin position="320"/>
        <end position="442"/>
    </location>
</feature>
<evidence type="ECO:0000256" key="7">
    <source>
        <dbReference type="ARBA" id="ARBA00023125"/>
    </source>
</evidence>